<feature type="transmembrane region" description="Helical" evidence="8">
    <location>
        <begin position="85"/>
        <end position="107"/>
    </location>
</feature>
<feature type="transmembrane region" description="Helical" evidence="8">
    <location>
        <begin position="56"/>
        <end position="73"/>
    </location>
</feature>
<evidence type="ECO:0000313" key="10">
    <source>
        <dbReference type="Proteomes" id="UP001642483"/>
    </source>
</evidence>
<organism evidence="9 10">
    <name type="scientific">Clavelina lepadiformis</name>
    <name type="common">Light-bulb sea squirt</name>
    <name type="synonym">Ascidia lepadiformis</name>
    <dbReference type="NCBI Taxonomy" id="159417"/>
    <lineage>
        <taxon>Eukaryota</taxon>
        <taxon>Metazoa</taxon>
        <taxon>Chordata</taxon>
        <taxon>Tunicata</taxon>
        <taxon>Ascidiacea</taxon>
        <taxon>Aplousobranchia</taxon>
        <taxon>Clavelinidae</taxon>
        <taxon>Clavelina</taxon>
    </lineage>
</organism>
<feature type="transmembrane region" description="Helical" evidence="8">
    <location>
        <begin position="113"/>
        <end position="133"/>
    </location>
</feature>
<dbReference type="PROSITE" id="PS01243">
    <property type="entry name" value="BI1"/>
    <property type="match status" value="1"/>
</dbReference>
<evidence type="ECO:0000256" key="3">
    <source>
        <dbReference type="ARBA" id="ARBA00022692"/>
    </source>
</evidence>
<evidence type="ECO:0000256" key="1">
    <source>
        <dbReference type="ARBA" id="ARBA00004141"/>
    </source>
</evidence>
<sequence length="233" mass="26013">MSLPVGRRSSMSVLTDFSQLRSGTKKHLRNVYTSMTLCMLGAFIGSYVHLMTQFRIDFLSVFLSIGLLGWLAATAHVKESQIKRLGILFAFGITSGLGLGPTLDFAIAIDPQIVVTAFVMTTLIFISFSLSALFAQRRSFLYLGGFLGSGLMMLLFVSLVGAYDQSLASFKFYLYVSTALFCAFVLYDTQLIVEKHINGDNDYIWHSVDLFIDFLAIFRRLLIIFGVLKKSEN</sequence>
<comment type="caution">
    <text evidence="9">The sequence shown here is derived from an EMBL/GenBank/DDBJ whole genome shotgun (WGS) entry which is preliminary data.</text>
</comment>
<proteinExistence type="inferred from homology"/>
<evidence type="ECO:0000313" key="9">
    <source>
        <dbReference type="EMBL" id="CAK8674427.1"/>
    </source>
</evidence>
<keyword evidence="10" id="KW-1185">Reference proteome</keyword>
<evidence type="ECO:0000256" key="6">
    <source>
        <dbReference type="ARBA" id="ARBA00023136"/>
    </source>
</evidence>
<dbReference type="InterPro" id="IPR006213">
    <property type="entry name" value="Bax_inhbtr1_CS"/>
</dbReference>
<dbReference type="PANTHER" id="PTHR23291:SF32">
    <property type="entry name" value="BAX INHIBITOR 1"/>
    <property type="match status" value="1"/>
</dbReference>
<evidence type="ECO:0000256" key="2">
    <source>
        <dbReference type="ARBA" id="ARBA00010350"/>
    </source>
</evidence>
<protein>
    <recommendedName>
        <fullName evidence="7">Transmembrane BAX inhibitor motif-containing protein 6</fullName>
    </recommendedName>
</protein>
<evidence type="ECO:0000256" key="4">
    <source>
        <dbReference type="ARBA" id="ARBA00022703"/>
    </source>
</evidence>
<comment type="subcellular location">
    <subcellularLocation>
        <location evidence="1">Membrane</location>
        <topology evidence="1">Multi-pass membrane protein</topology>
    </subcellularLocation>
</comment>
<dbReference type="Pfam" id="PF01027">
    <property type="entry name" value="Bax1-I"/>
    <property type="match status" value="1"/>
</dbReference>
<evidence type="ECO:0000256" key="7">
    <source>
        <dbReference type="ARBA" id="ARBA00033086"/>
    </source>
</evidence>
<keyword evidence="4" id="KW-0053">Apoptosis</keyword>
<evidence type="ECO:0000256" key="8">
    <source>
        <dbReference type="RuleBase" id="RU004379"/>
    </source>
</evidence>
<dbReference type="PANTHER" id="PTHR23291">
    <property type="entry name" value="BAX INHIBITOR-RELATED"/>
    <property type="match status" value="1"/>
</dbReference>
<feature type="transmembrane region" description="Helical" evidence="8">
    <location>
        <begin position="31"/>
        <end position="50"/>
    </location>
</feature>
<keyword evidence="5 8" id="KW-1133">Transmembrane helix</keyword>
<comment type="similarity">
    <text evidence="2 8">Belongs to the BI1 family.</text>
</comment>
<feature type="transmembrane region" description="Helical" evidence="8">
    <location>
        <begin position="172"/>
        <end position="189"/>
    </location>
</feature>
<reference evidence="9 10" key="1">
    <citation type="submission" date="2024-02" db="EMBL/GenBank/DDBJ databases">
        <authorList>
            <person name="Daric V."/>
            <person name="Darras S."/>
        </authorList>
    </citation>
    <scope>NUCLEOTIDE SEQUENCE [LARGE SCALE GENOMIC DNA]</scope>
</reference>
<dbReference type="InterPro" id="IPR006214">
    <property type="entry name" value="Bax_inhibitor_1-related"/>
</dbReference>
<evidence type="ECO:0000256" key="5">
    <source>
        <dbReference type="ARBA" id="ARBA00022989"/>
    </source>
</evidence>
<keyword evidence="6 8" id="KW-0472">Membrane</keyword>
<gene>
    <name evidence="9" type="ORF">CVLEPA_LOCUS4127</name>
</gene>
<name>A0ABP0F3X4_CLALP</name>
<dbReference type="CDD" id="cd10430">
    <property type="entry name" value="BI-1"/>
    <property type="match status" value="1"/>
</dbReference>
<feature type="transmembrane region" description="Helical" evidence="8">
    <location>
        <begin position="140"/>
        <end position="160"/>
    </location>
</feature>
<dbReference type="EMBL" id="CAWYQH010000013">
    <property type="protein sequence ID" value="CAK8674427.1"/>
    <property type="molecule type" value="Genomic_DNA"/>
</dbReference>
<dbReference type="Proteomes" id="UP001642483">
    <property type="component" value="Unassembled WGS sequence"/>
</dbReference>
<keyword evidence="3 8" id="KW-0812">Transmembrane</keyword>
<accession>A0ABP0F3X4</accession>